<keyword evidence="1" id="KW-1133">Transmembrane helix</keyword>
<evidence type="ECO:0000313" key="2">
    <source>
        <dbReference type="EMBL" id="SIR88425.1"/>
    </source>
</evidence>
<reference evidence="3" key="1">
    <citation type="submission" date="2017-01" db="EMBL/GenBank/DDBJ databases">
        <authorList>
            <person name="Varghese N."/>
            <person name="Submissions S."/>
        </authorList>
    </citation>
    <scope>NUCLEOTIDE SEQUENCE [LARGE SCALE GENOMIC DNA]</scope>
    <source>
        <strain evidence="3">CGMCC 1.7737</strain>
    </source>
</reference>
<dbReference type="Proteomes" id="UP000186914">
    <property type="component" value="Unassembled WGS sequence"/>
</dbReference>
<proteinExistence type="predicted"/>
<gene>
    <name evidence="2" type="ORF">SAMN05421858_4322</name>
</gene>
<evidence type="ECO:0000256" key="1">
    <source>
        <dbReference type="SAM" id="Phobius"/>
    </source>
</evidence>
<sequence>MGYYIYMSTVPRMYMVSETVLGGAIGVTGALLGSLLTGAFHFLSTRQQIQANTTRRRADYYLQQKVESLTELHMQLEKCHQNYRFNWEDTPRMDEDEYKSDILEGFYDFEYAMRRVSIYLDEDQVKVMAKVWKNSSGLTASLAGMCDIRTKRARVRKSLTNISYLTKQRWLMPLNLLGIIYKKKSANRWVILNLNL</sequence>
<protein>
    <submittedName>
        <fullName evidence="2">Uncharacterized protein</fullName>
    </submittedName>
</protein>
<name>A0A1N7EKF5_9EURY</name>
<dbReference type="AlphaFoldDB" id="A0A1N7EKF5"/>
<feature type="transmembrane region" description="Helical" evidence="1">
    <location>
        <begin position="20"/>
        <end position="43"/>
    </location>
</feature>
<accession>A0A1N7EKF5</accession>
<evidence type="ECO:0000313" key="3">
    <source>
        <dbReference type="Proteomes" id="UP000186914"/>
    </source>
</evidence>
<keyword evidence="3" id="KW-1185">Reference proteome</keyword>
<keyword evidence="1" id="KW-0472">Membrane</keyword>
<keyword evidence="1" id="KW-0812">Transmembrane</keyword>
<organism evidence="2 3">
    <name type="scientific">Haladaptatus litoreus</name>
    <dbReference type="NCBI Taxonomy" id="553468"/>
    <lineage>
        <taxon>Archaea</taxon>
        <taxon>Methanobacteriati</taxon>
        <taxon>Methanobacteriota</taxon>
        <taxon>Stenosarchaea group</taxon>
        <taxon>Halobacteria</taxon>
        <taxon>Halobacteriales</taxon>
        <taxon>Haladaptataceae</taxon>
        <taxon>Haladaptatus</taxon>
    </lineage>
</organism>
<dbReference type="EMBL" id="FTNO01000006">
    <property type="protein sequence ID" value="SIR88425.1"/>
    <property type="molecule type" value="Genomic_DNA"/>
</dbReference>